<gene>
    <name evidence="15" type="ORF">M6D89_00695</name>
</gene>
<feature type="transmembrane region" description="Helical" evidence="13">
    <location>
        <begin position="170"/>
        <end position="191"/>
    </location>
</feature>
<evidence type="ECO:0000313" key="15">
    <source>
        <dbReference type="EMBL" id="MCP8897808.1"/>
    </source>
</evidence>
<dbReference type="Gene3D" id="1.20.120.350">
    <property type="entry name" value="Voltage-gated potassium channels. Chain C"/>
    <property type="match status" value="1"/>
</dbReference>
<accession>A0A9X2KSH0</accession>
<evidence type="ECO:0000313" key="16">
    <source>
        <dbReference type="Proteomes" id="UP001139319"/>
    </source>
</evidence>
<feature type="region of interest" description="Disordered" evidence="12">
    <location>
        <begin position="1"/>
        <end position="20"/>
    </location>
</feature>
<keyword evidence="6" id="KW-0851">Voltage-gated channel</keyword>
<evidence type="ECO:0000256" key="10">
    <source>
        <dbReference type="ARBA" id="ARBA00023136"/>
    </source>
</evidence>
<feature type="transmembrane region" description="Helical" evidence="13">
    <location>
        <begin position="229"/>
        <end position="254"/>
    </location>
</feature>
<dbReference type="PRINTS" id="PR00169">
    <property type="entry name" value="KCHANNEL"/>
</dbReference>
<feature type="domain" description="Ion transport" evidence="14">
    <location>
        <begin position="43"/>
        <end position="259"/>
    </location>
</feature>
<keyword evidence="10 13" id="KW-0472">Membrane</keyword>
<feature type="transmembrane region" description="Helical" evidence="13">
    <location>
        <begin position="108"/>
        <end position="126"/>
    </location>
</feature>
<evidence type="ECO:0000259" key="14">
    <source>
        <dbReference type="Pfam" id="PF00520"/>
    </source>
</evidence>
<proteinExistence type="predicted"/>
<keyword evidence="7" id="KW-0630">Potassium</keyword>
<dbReference type="SUPFAM" id="SSF81324">
    <property type="entry name" value="Voltage-gated potassium channels"/>
    <property type="match status" value="1"/>
</dbReference>
<evidence type="ECO:0000256" key="13">
    <source>
        <dbReference type="SAM" id="Phobius"/>
    </source>
</evidence>
<keyword evidence="3" id="KW-0633">Potassium transport</keyword>
<dbReference type="InterPro" id="IPR027359">
    <property type="entry name" value="Volt_channel_dom_sf"/>
</dbReference>
<dbReference type="InterPro" id="IPR028325">
    <property type="entry name" value="VG_K_chnl"/>
</dbReference>
<dbReference type="GO" id="GO:0001508">
    <property type="term" value="P:action potential"/>
    <property type="evidence" value="ECO:0007669"/>
    <property type="project" value="TreeGrafter"/>
</dbReference>
<evidence type="ECO:0000256" key="9">
    <source>
        <dbReference type="ARBA" id="ARBA00023065"/>
    </source>
</evidence>
<sequence length="293" mass="33032">MATPEPPNPDSAEPTPHVSNATDNSLRTRLNHIIFGWESPGGKLFDVCLIWAICISVLVLMLESVEWIVRDYEPWLRTAEWTFTLLFTAEYLTRIYCAERRWAYVKSFYGIVDLLSILPSYLAFFIPGANNLLIIRLLRVLRVFRILKLARYLSEANLLMRTMLLARRKIFVFFSSVLVLSVIFGSLMYMVEGPAHGFTSIPKSIYWTIVTITTVGYGDIVPQTILGQVISAAAMLTGYSIIAVPTGILTAELAQEMQRDRHRRHCPGCKRSGHEADAAHCKHCGTELPAPKP</sequence>
<keyword evidence="16" id="KW-1185">Reference proteome</keyword>
<protein>
    <submittedName>
        <fullName evidence="15">Ion transporter</fullName>
    </submittedName>
</protein>
<dbReference type="AlphaFoldDB" id="A0A9X2KSH0"/>
<dbReference type="GO" id="GO:0005249">
    <property type="term" value="F:voltage-gated potassium channel activity"/>
    <property type="evidence" value="ECO:0007669"/>
    <property type="project" value="InterPro"/>
</dbReference>
<dbReference type="Proteomes" id="UP001139319">
    <property type="component" value="Unassembled WGS sequence"/>
</dbReference>
<evidence type="ECO:0000256" key="7">
    <source>
        <dbReference type="ARBA" id="ARBA00022958"/>
    </source>
</evidence>
<evidence type="ECO:0000256" key="6">
    <source>
        <dbReference type="ARBA" id="ARBA00022882"/>
    </source>
</evidence>
<evidence type="ECO:0000256" key="1">
    <source>
        <dbReference type="ARBA" id="ARBA00004141"/>
    </source>
</evidence>
<comment type="caution">
    <text evidence="15">The sequence shown here is derived from an EMBL/GenBank/DDBJ whole genome shotgun (WGS) entry which is preliminary data.</text>
</comment>
<reference evidence="15" key="2">
    <citation type="submission" date="2023-01" db="EMBL/GenBank/DDBJ databases">
        <title>Gilvimarinus xylanilyticus HB14 isolated from Caulerpa lentillifera aquaculture base in Hainan, China.</title>
        <authorList>
            <person name="Zhang Y.-J."/>
        </authorList>
    </citation>
    <scope>NUCLEOTIDE SEQUENCE</scope>
    <source>
        <strain evidence="15">HB14</strain>
    </source>
</reference>
<evidence type="ECO:0000256" key="3">
    <source>
        <dbReference type="ARBA" id="ARBA00022538"/>
    </source>
</evidence>
<keyword evidence="8 13" id="KW-1133">Transmembrane helix</keyword>
<evidence type="ECO:0000256" key="5">
    <source>
        <dbReference type="ARBA" id="ARBA00022826"/>
    </source>
</evidence>
<dbReference type="GO" id="GO:0008076">
    <property type="term" value="C:voltage-gated potassium channel complex"/>
    <property type="evidence" value="ECO:0007669"/>
    <property type="project" value="InterPro"/>
</dbReference>
<evidence type="ECO:0000256" key="11">
    <source>
        <dbReference type="ARBA" id="ARBA00023303"/>
    </source>
</evidence>
<evidence type="ECO:0000256" key="8">
    <source>
        <dbReference type="ARBA" id="ARBA00022989"/>
    </source>
</evidence>
<dbReference type="EMBL" id="JAMFTH010000001">
    <property type="protein sequence ID" value="MCP8897808.1"/>
    <property type="molecule type" value="Genomic_DNA"/>
</dbReference>
<organism evidence="15 16">
    <name type="scientific">Gilvimarinus xylanilyticus</name>
    <dbReference type="NCBI Taxonomy" id="2944139"/>
    <lineage>
        <taxon>Bacteria</taxon>
        <taxon>Pseudomonadati</taxon>
        <taxon>Pseudomonadota</taxon>
        <taxon>Gammaproteobacteria</taxon>
        <taxon>Cellvibrionales</taxon>
        <taxon>Cellvibrionaceae</taxon>
        <taxon>Gilvimarinus</taxon>
    </lineage>
</organism>
<keyword evidence="9" id="KW-0406">Ion transport</keyword>
<dbReference type="Pfam" id="PF00520">
    <property type="entry name" value="Ion_trans"/>
    <property type="match status" value="1"/>
</dbReference>
<dbReference type="PANTHER" id="PTHR11537:SF254">
    <property type="entry name" value="POTASSIUM VOLTAGE-GATED CHANNEL PROTEIN SHAB"/>
    <property type="match status" value="1"/>
</dbReference>
<feature type="transmembrane region" description="Helical" evidence="13">
    <location>
        <begin position="44"/>
        <end position="62"/>
    </location>
</feature>
<dbReference type="PANTHER" id="PTHR11537">
    <property type="entry name" value="VOLTAGE-GATED POTASSIUM CHANNEL"/>
    <property type="match status" value="1"/>
</dbReference>
<evidence type="ECO:0000256" key="2">
    <source>
        <dbReference type="ARBA" id="ARBA00022448"/>
    </source>
</evidence>
<evidence type="ECO:0000256" key="4">
    <source>
        <dbReference type="ARBA" id="ARBA00022692"/>
    </source>
</evidence>
<comment type="subcellular location">
    <subcellularLocation>
        <location evidence="1">Membrane</location>
        <topology evidence="1">Multi-pass membrane protein</topology>
    </subcellularLocation>
</comment>
<dbReference type="InterPro" id="IPR005821">
    <property type="entry name" value="Ion_trans_dom"/>
</dbReference>
<name>A0A9X2KSH0_9GAMM</name>
<keyword evidence="5" id="KW-0631">Potassium channel</keyword>
<keyword evidence="2" id="KW-0813">Transport</keyword>
<keyword evidence="4 13" id="KW-0812">Transmembrane</keyword>
<dbReference type="Gene3D" id="1.10.287.70">
    <property type="match status" value="1"/>
</dbReference>
<evidence type="ECO:0000256" key="12">
    <source>
        <dbReference type="SAM" id="MobiDB-lite"/>
    </source>
</evidence>
<reference evidence="15" key="1">
    <citation type="submission" date="2022-05" db="EMBL/GenBank/DDBJ databases">
        <authorList>
            <person name="Sun H.-N."/>
        </authorList>
    </citation>
    <scope>NUCLEOTIDE SEQUENCE</scope>
    <source>
        <strain evidence="15">HB14</strain>
    </source>
</reference>
<keyword evidence="11" id="KW-0407">Ion channel</keyword>